<dbReference type="InterPro" id="IPR037066">
    <property type="entry name" value="Plug_dom_sf"/>
</dbReference>
<keyword evidence="3 8" id="KW-1134">Transmembrane beta strand</keyword>
<dbReference type="InterPro" id="IPR000531">
    <property type="entry name" value="Beta-barrel_TonB"/>
</dbReference>
<organism evidence="13 14">
    <name type="scientific">Novosphingobium mangrovi</name>
    <name type="common">ex Huang et al. 2023</name>
    <dbReference type="NCBI Taxonomy" id="2976432"/>
    <lineage>
        <taxon>Bacteria</taxon>
        <taxon>Pseudomonadati</taxon>
        <taxon>Pseudomonadota</taxon>
        <taxon>Alphaproteobacteria</taxon>
        <taxon>Sphingomonadales</taxon>
        <taxon>Sphingomonadaceae</taxon>
        <taxon>Novosphingobium</taxon>
    </lineage>
</organism>
<gene>
    <name evidence="13" type="ORF">NZK81_02780</name>
</gene>
<dbReference type="Proteomes" id="UP001165583">
    <property type="component" value="Unassembled WGS sequence"/>
</dbReference>
<keyword evidence="7 8" id="KW-0998">Cell outer membrane</keyword>
<evidence type="ECO:0000256" key="4">
    <source>
        <dbReference type="ARBA" id="ARBA00022692"/>
    </source>
</evidence>
<comment type="subcellular location">
    <subcellularLocation>
        <location evidence="1 8">Cell outer membrane</location>
        <topology evidence="1 8">Multi-pass membrane protein</topology>
    </subcellularLocation>
</comment>
<protein>
    <submittedName>
        <fullName evidence="13">TonB-dependent receptor</fullName>
    </submittedName>
</protein>
<keyword evidence="6 8" id="KW-0472">Membrane</keyword>
<name>A0ABT2I0X8_9SPHN</name>
<evidence type="ECO:0000256" key="8">
    <source>
        <dbReference type="PROSITE-ProRule" id="PRU01360"/>
    </source>
</evidence>
<proteinExistence type="inferred from homology"/>
<dbReference type="Gene3D" id="2.40.170.20">
    <property type="entry name" value="TonB-dependent receptor, beta-barrel domain"/>
    <property type="match status" value="1"/>
</dbReference>
<dbReference type="Gene3D" id="2.170.130.10">
    <property type="entry name" value="TonB-dependent receptor, plug domain"/>
    <property type="match status" value="1"/>
</dbReference>
<feature type="domain" description="TonB-dependent receptor-like beta-barrel" evidence="11">
    <location>
        <begin position="392"/>
        <end position="824"/>
    </location>
</feature>
<evidence type="ECO:0000256" key="10">
    <source>
        <dbReference type="SAM" id="SignalP"/>
    </source>
</evidence>
<feature type="chain" id="PRO_5046428594" evidence="10">
    <location>
        <begin position="37"/>
        <end position="866"/>
    </location>
</feature>
<dbReference type="InterPro" id="IPR036942">
    <property type="entry name" value="Beta-barrel_TonB_sf"/>
</dbReference>
<dbReference type="PANTHER" id="PTHR47234:SF3">
    <property type="entry name" value="SECRETIN_TONB SHORT N-TERMINAL DOMAIN-CONTAINING PROTEIN"/>
    <property type="match status" value="1"/>
</dbReference>
<evidence type="ECO:0000256" key="5">
    <source>
        <dbReference type="ARBA" id="ARBA00023077"/>
    </source>
</evidence>
<reference evidence="13" key="1">
    <citation type="submission" date="2022-09" db="EMBL/GenBank/DDBJ databases">
        <title>Novosphingobium sp. Nov., a polycyclic aromatic hydrocarbon-degrading bacterium isolated form mangrove sediments in HongKong.</title>
        <authorList>
            <person name="Hu Z."/>
        </authorList>
    </citation>
    <scope>NUCLEOTIDE SEQUENCE</scope>
    <source>
        <strain evidence="13">HK4-1</strain>
    </source>
</reference>
<dbReference type="Pfam" id="PF00593">
    <property type="entry name" value="TonB_dep_Rec_b-barrel"/>
    <property type="match status" value="1"/>
</dbReference>
<dbReference type="PROSITE" id="PS52016">
    <property type="entry name" value="TONB_DEPENDENT_REC_3"/>
    <property type="match status" value="1"/>
</dbReference>
<evidence type="ECO:0000256" key="1">
    <source>
        <dbReference type="ARBA" id="ARBA00004571"/>
    </source>
</evidence>
<evidence type="ECO:0000259" key="12">
    <source>
        <dbReference type="Pfam" id="PF07715"/>
    </source>
</evidence>
<comment type="similarity">
    <text evidence="8 9">Belongs to the TonB-dependent receptor family.</text>
</comment>
<dbReference type="PANTHER" id="PTHR47234">
    <property type="match status" value="1"/>
</dbReference>
<evidence type="ECO:0000256" key="9">
    <source>
        <dbReference type="RuleBase" id="RU003357"/>
    </source>
</evidence>
<keyword evidence="14" id="KW-1185">Reference proteome</keyword>
<keyword evidence="2 8" id="KW-0813">Transport</keyword>
<evidence type="ECO:0000256" key="3">
    <source>
        <dbReference type="ARBA" id="ARBA00022452"/>
    </source>
</evidence>
<evidence type="ECO:0000259" key="11">
    <source>
        <dbReference type="Pfam" id="PF00593"/>
    </source>
</evidence>
<evidence type="ECO:0000313" key="13">
    <source>
        <dbReference type="EMBL" id="MCT2398465.1"/>
    </source>
</evidence>
<dbReference type="EMBL" id="JANZXA010000001">
    <property type="protein sequence ID" value="MCT2398465.1"/>
    <property type="molecule type" value="Genomic_DNA"/>
</dbReference>
<evidence type="ECO:0000313" key="14">
    <source>
        <dbReference type="Proteomes" id="UP001165583"/>
    </source>
</evidence>
<keyword evidence="5 9" id="KW-0798">TonB box</keyword>
<keyword evidence="13" id="KW-0675">Receptor</keyword>
<dbReference type="RefSeq" id="WP_260043611.1">
    <property type="nucleotide sequence ID" value="NZ_JANZXA010000001.1"/>
</dbReference>
<evidence type="ECO:0000256" key="2">
    <source>
        <dbReference type="ARBA" id="ARBA00022448"/>
    </source>
</evidence>
<dbReference type="SUPFAM" id="SSF56935">
    <property type="entry name" value="Porins"/>
    <property type="match status" value="1"/>
</dbReference>
<evidence type="ECO:0000256" key="7">
    <source>
        <dbReference type="ARBA" id="ARBA00023237"/>
    </source>
</evidence>
<feature type="signal peptide" evidence="10">
    <location>
        <begin position="1"/>
        <end position="36"/>
    </location>
</feature>
<dbReference type="InterPro" id="IPR012910">
    <property type="entry name" value="Plug_dom"/>
</dbReference>
<keyword evidence="10" id="KW-0732">Signal</keyword>
<comment type="caution">
    <text evidence="13">The sequence shown here is derived from an EMBL/GenBank/DDBJ whole genome shotgun (WGS) entry which is preliminary data.</text>
</comment>
<sequence length="866" mass="92110">MRLSSGLSISNRHLWSTASPLVLGLASVLTATPAFAEAAAASAASVDAGTSDEGASIVVTGSRRAARSPSDVPAPVDIVSAAELSQQPSPDVSNQLRLVVPSLNVNDNPISGTSAGIRPVTLRGLSPDHTLVLVNGKRFNRSADIPSFSGGLSDGSQSPDISVIPSIALKQVQVLRDGAAAQYGADAIAGVVNFIMNDDVSGGLIQSQFSSTYEGDGDTYQVAGTYGVPVGDTGFVRLSGEYSSADRAVRAVQRDDAAALQAAGYTGVPDPATRFGTPQIRDNIKLFLNSGVDVGIGELYAFGGYSSRKTSVDFFYRNPIDRDGVFTDGAGNFLVGDMTPDDGVACPGTGADAIPVGSADAAARLAEVIATPNCFATASLYPGGYSPYFINKVKTVFGTAGLRGELLPDLQYDLSFGASRYKMSIYVHNSINPSLGSDSPTEFYNGSRIQEEQVANLDLSYPLEVGFATPLNIAGGVEWHREKFTVKAGEPASYEAGVLATQGFTVGEDAYAGYSPDIAGSRSRDNWSFYLDLETNPIEQLDLGLAARYESFSDFGDKVTYKVSGLFHITDSLGVRSTYATGFHAPSPGQQAYTGLGQQLTADGTLVQTGIIPADNPIALAVGGQKLKPETSKSFSAGLVFDEPWLNVTIDYFNIKMKNRLTQSQSYSLTDLQRADLIAQGYAFASQIGTFKFFTNDFSSTTQGVDVVATVPLNFIPAGQTAFSAAMNYTKNEVTSYDPSDPNELLDEGRVIQLEKMLPRWRGNATITHSSERWHGLVRMNYFGKYTELHVNSLGLRFDPGSEITFDAEVGFKPLENLDIAVGATDIFDNRPDLNPYRGILGSKYPTTSPMGLAGGTYYIRAGITF</sequence>
<accession>A0ABT2I0X8</accession>
<dbReference type="Pfam" id="PF07715">
    <property type="entry name" value="Plug"/>
    <property type="match status" value="1"/>
</dbReference>
<dbReference type="InterPro" id="IPR039426">
    <property type="entry name" value="TonB-dep_rcpt-like"/>
</dbReference>
<feature type="domain" description="TonB-dependent receptor plug" evidence="12">
    <location>
        <begin position="70"/>
        <end position="191"/>
    </location>
</feature>
<keyword evidence="4 8" id="KW-0812">Transmembrane</keyword>
<evidence type="ECO:0000256" key="6">
    <source>
        <dbReference type="ARBA" id="ARBA00023136"/>
    </source>
</evidence>